<protein>
    <recommendedName>
        <fullName evidence="4">DNA binding domain-containing protein, excisionase family</fullName>
    </recommendedName>
</protein>
<evidence type="ECO:0000256" key="1">
    <source>
        <dbReference type="SAM" id="MobiDB-lite"/>
    </source>
</evidence>
<gene>
    <name evidence="2" type="ORF">PVK37_12860</name>
</gene>
<evidence type="ECO:0000313" key="2">
    <source>
        <dbReference type="EMBL" id="WDZ87226.1"/>
    </source>
</evidence>
<evidence type="ECO:0000313" key="3">
    <source>
        <dbReference type="Proteomes" id="UP001219605"/>
    </source>
</evidence>
<reference evidence="2 3" key="1">
    <citation type="submission" date="2023-02" db="EMBL/GenBank/DDBJ databases">
        <authorList>
            <person name="Mo P."/>
        </authorList>
    </citation>
    <scope>NUCLEOTIDE SEQUENCE [LARGE SCALE GENOMIC DNA]</scope>
    <source>
        <strain evidence="2 3">HUAS 3</strain>
    </source>
</reference>
<dbReference type="Proteomes" id="UP001219605">
    <property type="component" value="Chromosome"/>
</dbReference>
<name>A0ABY7ZWM6_9ACTN</name>
<dbReference type="RefSeq" id="WP_275034146.1">
    <property type="nucleotide sequence ID" value="NZ_CP118615.1"/>
</dbReference>
<organism evidence="2 3">
    <name type="scientific">Micromonospora cathayae</name>
    <dbReference type="NCBI Taxonomy" id="3028804"/>
    <lineage>
        <taxon>Bacteria</taxon>
        <taxon>Bacillati</taxon>
        <taxon>Actinomycetota</taxon>
        <taxon>Actinomycetes</taxon>
        <taxon>Micromonosporales</taxon>
        <taxon>Micromonosporaceae</taxon>
        <taxon>Micromonospora</taxon>
    </lineage>
</organism>
<proteinExistence type="predicted"/>
<sequence length="78" mass="8448">MARTAKPQTAPPSTGGPLMDDAGLAHRLGVPVGWVEAKAKASEIPCTFIGKHRRYTEEHFQQIVAAGERPARNNRRAA</sequence>
<evidence type="ECO:0008006" key="4">
    <source>
        <dbReference type="Google" id="ProtNLM"/>
    </source>
</evidence>
<feature type="region of interest" description="Disordered" evidence="1">
    <location>
        <begin position="1"/>
        <end position="23"/>
    </location>
</feature>
<accession>A0ABY7ZWM6</accession>
<keyword evidence="3" id="KW-1185">Reference proteome</keyword>
<dbReference type="EMBL" id="CP118615">
    <property type="protein sequence ID" value="WDZ87226.1"/>
    <property type="molecule type" value="Genomic_DNA"/>
</dbReference>